<comment type="caution">
    <text evidence="2">The sequence shown here is derived from an EMBL/GenBank/DDBJ whole genome shotgun (WGS) entry which is preliminary data.</text>
</comment>
<dbReference type="RefSeq" id="WP_280931826.1">
    <property type="nucleotide sequence ID" value="NZ_JBHXLY010000026.1"/>
</dbReference>
<dbReference type="Proteomes" id="UP001598251">
    <property type="component" value="Unassembled WGS sequence"/>
</dbReference>
<dbReference type="Gene3D" id="2.60.40.20">
    <property type="entry name" value="Alpha-amylase inhibitor"/>
    <property type="match status" value="1"/>
</dbReference>
<dbReference type="InterPro" id="IPR036379">
    <property type="entry name" value="A-amylase_inhib_sf"/>
</dbReference>
<gene>
    <name evidence="2" type="ORF">ACFWSS_23405</name>
</gene>
<dbReference type="EMBL" id="JBHXOF010000016">
    <property type="protein sequence ID" value="MFD4215820.1"/>
    <property type="molecule type" value="Genomic_DNA"/>
</dbReference>
<sequence>MKLVHALASGVAALGLLAGAQGVAQAEEVHSVPSCVEADWTLLLGVHVTITNNCSTTQQVNVRYSFNGAPYVPDKCHTIAPGATVTTSEAVWKANRFEGLVPC</sequence>
<feature type="chain" id="PRO_5045144338" evidence="1">
    <location>
        <begin position="27"/>
        <end position="103"/>
    </location>
</feature>
<reference evidence="2 3" key="1">
    <citation type="submission" date="2024-09" db="EMBL/GenBank/DDBJ databases">
        <title>The Natural Products Discovery Center: Release of the First 8490 Sequenced Strains for Exploring Actinobacteria Biosynthetic Diversity.</title>
        <authorList>
            <person name="Kalkreuter E."/>
            <person name="Kautsar S.A."/>
            <person name="Yang D."/>
            <person name="Bader C.D."/>
            <person name="Teijaro C.N."/>
            <person name="Fluegel L."/>
            <person name="Davis C.M."/>
            <person name="Simpson J.R."/>
            <person name="Lauterbach L."/>
            <person name="Steele A.D."/>
            <person name="Gui C."/>
            <person name="Meng S."/>
            <person name="Li G."/>
            <person name="Viehrig K."/>
            <person name="Ye F."/>
            <person name="Su P."/>
            <person name="Kiefer A.F."/>
            <person name="Nichols A."/>
            <person name="Cepeda A.J."/>
            <person name="Yan W."/>
            <person name="Fan B."/>
            <person name="Jiang Y."/>
            <person name="Adhikari A."/>
            <person name="Zheng C.-J."/>
            <person name="Schuster L."/>
            <person name="Cowan T.M."/>
            <person name="Smanski M.J."/>
            <person name="Chevrette M.G."/>
            <person name="De Carvalho L.P.S."/>
            <person name="Shen B."/>
        </authorList>
    </citation>
    <scope>NUCLEOTIDE SEQUENCE [LARGE SCALE GENOMIC DNA]</scope>
    <source>
        <strain evidence="2 3">NPDC058546</strain>
    </source>
</reference>
<evidence type="ECO:0000313" key="2">
    <source>
        <dbReference type="EMBL" id="MFD4215820.1"/>
    </source>
</evidence>
<organism evidence="2 3">
    <name type="scientific">Streptomyces sindenensis</name>
    <dbReference type="NCBI Taxonomy" id="67363"/>
    <lineage>
        <taxon>Bacteria</taxon>
        <taxon>Bacillati</taxon>
        <taxon>Actinomycetota</taxon>
        <taxon>Actinomycetes</taxon>
        <taxon>Kitasatosporales</taxon>
        <taxon>Streptomycetaceae</taxon>
        <taxon>Streptomyces</taxon>
    </lineage>
</organism>
<evidence type="ECO:0000313" key="3">
    <source>
        <dbReference type="Proteomes" id="UP001598251"/>
    </source>
</evidence>
<proteinExistence type="predicted"/>
<accession>A0ABW6ELZ0</accession>
<protein>
    <submittedName>
        <fullName evidence="2">Uncharacterized protein</fullName>
    </submittedName>
</protein>
<evidence type="ECO:0000256" key="1">
    <source>
        <dbReference type="SAM" id="SignalP"/>
    </source>
</evidence>
<feature type="signal peptide" evidence="1">
    <location>
        <begin position="1"/>
        <end position="26"/>
    </location>
</feature>
<name>A0ABW6ELZ0_9ACTN</name>
<keyword evidence="3" id="KW-1185">Reference proteome</keyword>
<keyword evidence="1" id="KW-0732">Signal</keyword>